<evidence type="ECO:0000313" key="3">
    <source>
        <dbReference type="Proteomes" id="UP000193642"/>
    </source>
</evidence>
<feature type="compositionally biased region" description="Pro residues" evidence="1">
    <location>
        <begin position="228"/>
        <end position="240"/>
    </location>
</feature>
<feature type="compositionally biased region" description="Low complexity" evidence="1">
    <location>
        <begin position="257"/>
        <end position="273"/>
    </location>
</feature>
<dbReference type="Proteomes" id="UP000193642">
    <property type="component" value="Unassembled WGS sequence"/>
</dbReference>
<proteinExistence type="predicted"/>
<dbReference type="EMBL" id="MCGO01000027">
    <property type="protein sequence ID" value="ORY42832.1"/>
    <property type="molecule type" value="Genomic_DNA"/>
</dbReference>
<dbReference type="OrthoDB" id="10501480at2759"/>
<feature type="compositionally biased region" description="Low complexity" evidence="1">
    <location>
        <begin position="162"/>
        <end position="183"/>
    </location>
</feature>
<feature type="compositionally biased region" description="Polar residues" evidence="1">
    <location>
        <begin position="191"/>
        <end position="214"/>
    </location>
</feature>
<feature type="region of interest" description="Disordered" evidence="1">
    <location>
        <begin position="18"/>
        <end position="44"/>
    </location>
</feature>
<feature type="region of interest" description="Disordered" evidence="1">
    <location>
        <begin position="254"/>
        <end position="273"/>
    </location>
</feature>
<evidence type="ECO:0000313" key="2">
    <source>
        <dbReference type="EMBL" id="ORY42832.1"/>
    </source>
</evidence>
<feature type="compositionally biased region" description="Polar residues" evidence="1">
    <location>
        <begin position="151"/>
        <end position="160"/>
    </location>
</feature>
<feature type="region of interest" description="Disordered" evidence="1">
    <location>
        <begin position="68"/>
        <end position="245"/>
    </location>
</feature>
<feature type="compositionally biased region" description="Polar residues" evidence="1">
    <location>
        <begin position="27"/>
        <end position="44"/>
    </location>
</feature>
<feature type="compositionally biased region" description="Polar residues" evidence="1">
    <location>
        <begin position="504"/>
        <end position="516"/>
    </location>
</feature>
<keyword evidence="3" id="KW-1185">Reference proteome</keyword>
<accession>A0A1Y2C726</accession>
<feature type="region of interest" description="Disordered" evidence="1">
    <location>
        <begin position="498"/>
        <end position="532"/>
    </location>
</feature>
<dbReference type="AlphaFoldDB" id="A0A1Y2C726"/>
<name>A0A1Y2C726_9FUNG</name>
<sequence length="532" mass="59144">MADEMAVLTNIINGQSRTFNEPRIASHTPSPSYTPNLPSKATKRLSTSFTPRPQFAFKNVFPTPVTHTAESTTPFNKLDPTSSPFDSPVIDNNSIQTQNEDQMQFDSSNHQTTQQPIPSFQRAQSYSLHSSFPLSRSNSSSSSSYSLQLSPTPNNVSASLDNMPSPTNTTTTTAITTKTISMKPKNKWGTRVSQHSRPLPSQQPTSPTNYQNYHDGTPNKIPRYSSPSPLPSPSYPPPPSSRHHHIKDEYIEPTSDQTPFQWQQQQQQQHTPLSHQQLFFAANEENTTTRNFSSSSLATSSAFFQSPQFLRIQAQVQRHHSSKKKGEDSVMVLERDVSDDGVFGCGYGGKNEGMTVALAGVKPIGMRPMSSVYVSPSMRMSENHLIFDDEDEDDNENEYDDGDENVNELRYNADRRGGGLEKFEEEDWEVSSPLLGVKPFQRNAMRQENSNGGDDTMNMDNGLDQMQCDGGNYGSESGETEEEAKERISLDIWNSVDELGGESTGKSTDVGVNQTDVGEWFVGDGGEEENWF</sequence>
<protein>
    <submittedName>
        <fullName evidence="2">Uncharacterized protein</fullName>
    </submittedName>
</protein>
<feature type="compositionally biased region" description="Low complexity" evidence="1">
    <location>
        <begin position="125"/>
        <end position="150"/>
    </location>
</feature>
<feature type="compositionally biased region" description="Polar residues" evidence="1">
    <location>
        <begin position="68"/>
        <end position="124"/>
    </location>
</feature>
<reference evidence="2 3" key="1">
    <citation type="submission" date="2016-07" db="EMBL/GenBank/DDBJ databases">
        <title>Pervasive Adenine N6-methylation of Active Genes in Fungi.</title>
        <authorList>
            <consortium name="DOE Joint Genome Institute"/>
            <person name="Mondo S.J."/>
            <person name="Dannebaum R.O."/>
            <person name="Kuo R.C."/>
            <person name="Labutti K."/>
            <person name="Haridas S."/>
            <person name="Kuo A."/>
            <person name="Salamov A."/>
            <person name="Ahrendt S.R."/>
            <person name="Lipzen A."/>
            <person name="Sullivan W."/>
            <person name="Andreopoulos W.B."/>
            <person name="Clum A."/>
            <person name="Lindquist E."/>
            <person name="Daum C."/>
            <person name="Ramamoorthy G.K."/>
            <person name="Gryganskyi A."/>
            <person name="Culley D."/>
            <person name="Magnuson J.K."/>
            <person name="James T.Y."/>
            <person name="O'Malley M.A."/>
            <person name="Stajich J.E."/>
            <person name="Spatafora J.W."/>
            <person name="Visel A."/>
            <person name="Grigoriev I.V."/>
        </authorList>
    </citation>
    <scope>NUCLEOTIDE SEQUENCE [LARGE SCALE GENOMIC DNA]</scope>
    <source>
        <strain evidence="2 3">JEL800</strain>
    </source>
</reference>
<organism evidence="2 3">
    <name type="scientific">Rhizoclosmatium globosum</name>
    <dbReference type="NCBI Taxonomy" id="329046"/>
    <lineage>
        <taxon>Eukaryota</taxon>
        <taxon>Fungi</taxon>
        <taxon>Fungi incertae sedis</taxon>
        <taxon>Chytridiomycota</taxon>
        <taxon>Chytridiomycota incertae sedis</taxon>
        <taxon>Chytridiomycetes</taxon>
        <taxon>Chytridiales</taxon>
        <taxon>Chytriomycetaceae</taxon>
        <taxon>Rhizoclosmatium</taxon>
    </lineage>
</organism>
<comment type="caution">
    <text evidence="2">The sequence shown here is derived from an EMBL/GenBank/DDBJ whole genome shotgun (WGS) entry which is preliminary data.</text>
</comment>
<gene>
    <name evidence="2" type="ORF">BCR33DRAFT_718047</name>
</gene>
<evidence type="ECO:0000256" key="1">
    <source>
        <dbReference type="SAM" id="MobiDB-lite"/>
    </source>
</evidence>